<protein>
    <submittedName>
        <fullName evidence="2">GDSL-type esterase/lipase family protein</fullName>
    </submittedName>
</protein>
<dbReference type="Pfam" id="PF13472">
    <property type="entry name" value="Lipase_GDSL_2"/>
    <property type="match status" value="1"/>
</dbReference>
<name>A0AAF0CV94_9ENTE</name>
<dbReference type="Gene3D" id="3.40.50.1110">
    <property type="entry name" value="SGNH hydrolase"/>
    <property type="match status" value="1"/>
</dbReference>
<organism evidence="2 3">
    <name type="scientific">Vagococcus intermedius</name>
    <dbReference type="NCBI Taxonomy" id="2991418"/>
    <lineage>
        <taxon>Bacteria</taxon>
        <taxon>Bacillati</taxon>
        <taxon>Bacillota</taxon>
        <taxon>Bacilli</taxon>
        <taxon>Lactobacillales</taxon>
        <taxon>Enterococcaceae</taxon>
        <taxon>Vagococcus</taxon>
    </lineage>
</organism>
<dbReference type="KEGG" id="vie:OL234_00940"/>
<reference evidence="2" key="1">
    <citation type="submission" date="2022-10" db="EMBL/GenBank/DDBJ databases">
        <title>Vagococcus sp. isolated from poultry meat.</title>
        <authorList>
            <person name="Johansson P."/>
            <person name="Bjorkroth J."/>
        </authorList>
    </citation>
    <scope>NUCLEOTIDE SEQUENCE</scope>
    <source>
        <strain evidence="2">STAA11</strain>
    </source>
</reference>
<dbReference type="PANTHER" id="PTHR14209">
    <property type="entry name" value="ISOAMYL ACETATE-HYDROLYZING ESTERASE 1"/>
    <property type="match status" value="1"/>
</dbReference>
<evidence type="ECO:0000313" key="2">
    <source>
        <dbReference type="EMBL" id="WEG73506.1"/>
    </source>
</evidence>
<proteinExistence type="predicted"/>
<keyword evidence="3" id="KW-1185">Reference proteome</keyword>
<dbReference type="AlphaFoldDB" id="A0AAF0CV94"/>
<dbReference type="SUPFAM" id="SSF52266">
    <property type="entry name" value="SGNH hydrolase"/>
    <property type="match status" value="1"/>
</dbReference>
<dbReference type="Proteomes" id="UP001179647">
    <property type="component" value="Chromosome"/>
</dbReference>
<evidence type="ECO:0000313" key="3">
    <source>
        <dbReference type="Proteomes" id="UP001179647"/>
    </source>
</evidence>
<accession>A0AAF0CV94</accession>
<dbReference type="PANTHER" id="PTHR14209:SF19">
    <property type="entry name" value="ISOAMYL ACETATE-HYDROLYZING ESTERASE 1 HOMOLOG"/>
    <property type="match status" value="1"/>
</dbReference>
<feature type="domain" description="SGNH hydrolase-type esterase" evidence="1">
    <location>
        <begin position="6"/>
        <end position="173"/>
    </location>
</feature>
<sequence length="188" mass="21008">MTTLYLFGDSITAGYREGAITDALTKRVAVAFPELKIVNAGIPGDTTIDALKRIDQHVLRYEPSYVTVFFGANDVATYNHVSLETYLVNLREIIQWIGKDKVILLGTPYASQKIHGQDHRLEDIKRYSDGARAFAEMNDIPFIDMQTIMLEQSEPETLLQKDGLHFSSAGYELLAAQINVEVAKKVGK</sequence>
<gene>
    <name evidence="2" type="ORF">OL234_00940</name>
</gene>
<dbReference type="InterPro" id="IPR045136">
    <property type="entry name" value="Iah1-like"/>
</dbReference>
<dbReference type="InterPro" id="IPR036514">
    <property type="entry name" value="SGNH_hydro_sf"/>
</dbReference>
<dbReference type="EMBL" id="CP110232">
    <property type="protein sequence ID" value="WEG73506.1"/>
    <property type="molecule type" value="Genomic_DNA"/>
</dbReference>
<evidence type="ECO:0000259" key="1">
    <source>
        <dbReference type="Pfam" id="PF13472"/>
    </source>
</evidence>
<dbReference type="InterPro" id="IPR013830">
    <property type="entry name" value="SGNH_hydro"/>
</dbReference>
<dbReference type="RefSeq" id="WP_275469305.1">
    <property type="nucleotide sequence ID" value="NZ_CP110232.1"/>
</dbReference>